<accession>A0A8A3P294</accession>
<name>A0A8A3P294_9HELO</name>
<keyword evidence="3" id="KW-1185">Reference proteome</keyword>
<dbReference type="EMBL" id="CP063406">
    <property type="protein sequence ID" value="QSZ31953.1"/>
    <property type="molecule type" value="Genomic_DNA"/>
</dbReference>
<feature type="compositionally biased region" description="Basic and acidic residues" evidence="1">
    <location>
        <begin position="75"/>
        <end position="85"/>
    </location>
</feature>
<dbReference type="Proteomes" id="UP000672032">
    <property type="component" value="Chromosome 2"/>
</dbReference>
<organism evidence="2 3">
    <name type="scientific">Monilinia vaccinii-corymbosi</name>
    <dbReference type="NCBI Taxonomy" id="61207"/>
    <lineage>
        <taxon>Eukaryota</taxon>
        <taxon>Fungi</taxon>
        <taxon>Dikarya</taxon>
        <taxon>Ascomycota</taxon>
        <taxon>Pezizomycotina</taxon>
        <taxon>Leotiomycetes</taxon>
        <taxon>Helotiales</taxon>
        <taxon>Sclerotiniaceae</taxon>
        <taxon>Monilinia</taxon>
    </lineage>
</organism>
<proteinExistence type="predicted"/>
<reference evidence="2" key="1">
    <citation type="submission" date="2020-10" db="EMBL/GenBank/DDBJ databases">
        <title>Genome Sequence of Monilinia vaccinii-corymbosi Sheds Light on Mummy Berry Disease Infection of Blueberry and Mating Type.</title>
        <authorList>
            <person name="Yow A.G."/>
            <person name="Zhang Y."/>
            <person name="Bansal K."/>
            <person name="Eacker S.M."/>
            <person name="Sullivan S."/>
            <person name="Liachko I."/>
            <person name="Cubeta M.A."/>
            <person name="Rollins J.A."/>
            <person name="Ashrafi H."/>
        </authorList>
    </citation>
    <scope>NUCLEOTIDE SEQUENCE</scope>
    <source>
        <strain evidence="2">RL-1</strain>
    </source>
</reference>
<feature type="region of interest" description="Disordered" evidence="1">
    <location>
        <begin position="45"/>
        <end position="94"/>
    </location>
</feature>
<sequence length="145" mass="15962">MFLPVSASTISYTKRNCSILTILPEVLAPIPDSVSALLKKKMRFATTTRNQTVRTNNSPSPEPSVPVPIAPIPEKSLKEPARSPEPDTPTPKLLELPESLKGLFKEGYAVNPLPLSVLDALRKGNSRYPKITLSDCQENNSLLYY</sequence>
<gene>
    <name evidence="2" type="ORF">DSL72_001522</name>
</gene>
<feature type="compositionally biased region" description="Low complexity" evidence="1">
    <location>
        <begin position="46"/>
        <end position="59"/>
    </location>
</feature>
<evidence type="ECO:0000256" key="1">
    <source>
        <dbReference type="SAM" id="MobiDB-lite"/>
    </source>
</evidence>
<feature type="compositionally biased region" description="Pro residues" evidence="1">
    <location>
        <begin position="60"/>
        <end position="71"/>
    </location>
</feature>
<evidence type="ECO:0000313" key="3">
    <source>
        <dbReference type="Proteomes" id="UP000672032"/>
    </source>
</evidence>
<evidence type="ECO:0000313" key="2">
    <source>
        <dbReference type="EMBL" id="QSZ31953.1"/>
    </source>
</evidence>
<dbReference type="AlphaFoldDB" id="A0A8A3P294"/>
<protein>
    <submittedName>
        <fullName evidence="2">Uncharacterized protein</fullName>
    </submittedName>
</protein>